<proteinExistence type="inferred from homology"/>
<dbReference type="GO" id="GO:0016787">
    <property type="term" value="F:hydrolase activity"/>
    <property type="evidence" value="ECO:0007669"/>
    <property type="project" value="UniProtKB-KW"/>
</dbReference>
<evidence type="ECO:0000256" key="3">
    <source>
        <dbReference type="ARBA" id="ARBA00022801"/>
    </source>
</evidence>
<dbReference type="PANTHER" id="PTHR43248">
    <property type="entry name" value="2-SUCCINYL-6-HYDROXY-2,4-CYCLOHEXADIENE-1-CARBOXYLATE SYNTHASE"/>
    <property type="match status" value="1"/>
</dbReference>
<dbReference type="PANTHER" id="PTHR43248:SF29">
    <property type="entry name" value="TRIPEPTIDYL AMINOPEPTIDASE"/>
    <property type="match status" value="1"/>
</dbReference>
<comment type="similarity">
    <text evidence="1">Belongs to the peptidase S33 family.</text>
</comment>
<gene>
    <name evidence="6" type="ORF">LWC34_47065</name>
</gene>
<dbReference type="Pfam" id="PF08386">
    <property type="entry name" value="Abhydrolase_4"/>
    <property type="match status" value="1"/>
</dbReference>
<evidence type="ECO:0000256" key="1">
    <source>
        <dbReference type="ARBA" id="ARBA00010088"/>
    </source>
</evidence>
<dbReference type="RefSeq" id="WP_233734092.1">
    <property type="nucleotide sequence ID" value="NZ_JAJVCN010000004.1"/>
</dbReference>
<dbReference type="EMBL" id="JAJVCN010000004">
    <property type="protein sequence ID" value="MCE7010316.1"/>
    <property type="molecule type" value="Genomic_DNA"/>
</dbReference>
<evidence type="ECO:0000259" key="4">
    <source>
        <dbReference type="Pfam" id="PF00561"/>
    </source>
</evidence>
<keyword evidence="2" id="KW-0732">Signal</keyword>
<feature type="domain" description="Peptidase S33 tripeptidyl aminopeptidase-like C-terminal" evidence="5">
    <location>
        <begin position="303"/>
        <end position="397"/>
    </location>
</feature>
<comment type="caution">
    <text evidence="6">The sequence shown here is derived from an EMBL/GenBank/DDBJ whole genome shotgun (WGS) entry which is preliminary data.</text>
</comment>
<dbReference type="InterPro" id="IPR051601">
    <property type="entry name" value="Serine_prot/Carboxylest_S33"/>
</dbReference>
<evidence type="ECO:0000256" key="2">
    <source>
        <dbReference type="ARBA" id="ARBA00022729"/>
    </source>
</evidence>
<name>A0ABS8ZUL9_9PSEU</name>
<keyword evidence="7" id="KW-1185">Reference proteome</keyword>
<dbReference type="InterPro" id="IPR000073">
    <property type="entry name" value="AB_hydrolase_1"/>
</dbReference>
<keyword evidence="3 6" id="KW-0378">Hydrolase</keyword>
<dbReference type="Gene3D" id="3.40.50.1820">
    <property type="entry name" value="alpha/beta hydrolase"/>
    <property type="match status" value="1"/>
</dbReference>
<dbReference type="Pfam" id="PF00561">
    <property type="entry name" value="Abhydrolase_1"/>
    <property type="match status" value="1"/>
</dbReference>
<organism evidence="6 7">
    <name type="scientific">Kibdelosporangium philippinense</name>
    <dbReference type="NCBI Taxonomy" id="211113"/>
    <lineage>
        <taxon>Bacteria</taxon>
        <taxon>Bacillati</taxon>
        <taxon>Actinomycetota</taxon>
        <taxon>Actinomycetes</taxon>
        <taxon>Pseudonocardiales</taxon>
        <taxon>Pseudonocardiaceae</taxon>
        <taxon>Kibdelosporangium</taxon>
    </lineage>
</organism>
<reference evidence="6 7" key="1">
    <citation type="submission" date="2021-12" db="EMBL/GenBank/DDBJ databases">
        <title>Genome sequence of Kibdelosporangium philippinense ATCC 49844.</title>
        <authorList>
            <person name="Fedorov E.A."/>
            <person name="Omeragic M."/>
            <person name="Shalygina K.F."/>
            <person name="Maclea K.S."/>
        </authorList>
    </citation>
    <scope>NUCLEOTIDE SEQUENCE [LARGE SCALE GENOMIC DNA]</scope>
    <source>
        <strain evidence="6 7">ATCC 49844</strain>
    </source>
</reference>
<evidence type="ECO:0000313" key="7">
    <source>
        <dbReference type="Proteomes" id="UP001521150"/>
    </source>
</evidence>
<dbReference type="InterPro" id="IPR013595">
    <property type="entry name" value="Pept_S33_TAP-like_C"/>
</dbReference>
<dbReference type="SUPFAM" id="SSF53474">
    <property type="entry name" value="alpha/beta-Hydrolases"/>
    <property type="match status" value="1"/>
</dbReference>
<protein>
    <submittedName>
        <fullName evidence="6">Alpha/beta hydrolase</fullName>
    </submittedName>
</protein>
<dbReference type="Proteomes" id="UP001521150">
    <property type="component" value="Unassembled WGS sequence"/>
</dbReference>
<sequence length="406" mass="44831">MRFFYPTATPELQARFDLVAFDPRGTDRTAPITCGTPEEYRRMWEADTARPTPGGFERAVNQAKTFNELCMRDSAEMLPYVGTEYAARDLDLLRAAVGDEKLSRAGFSYATYLGTVYANLFPDKVRAMSLDSAVDPYGYVHTNRIFRSEYDQFVNQDQGLERFLAWCKGAPTYCTFGGGDPRAAFLRLQQRFDDAPVRSGDGTVLVNGFTFSFQVMARLSGGKVRWQMMANELVNAERGTGYFMTANTVADDPAFLMRNTAIECADRPFPRSLPMLSSVNAAQVKSAPLLGPAFAHGLPSYDQSHSPACVQWPAQRRSNYTGAFNASGKTPILVVGSTGDPDVRFEDSVTLANTLTNARLLTFKGEGHIAYRNSACVRDKMTIYLINLTMPSPNAVCDDDLVLPTG</sequence>
<dbReference type="InterPro" id="IPR029058">
    <property type="entry name" value="AB_hydrolase_fold"/>
</dbReference>
<evidence type="ECO:0000259" key="5">
    <source>
        <dbReference type="Pfam" id="PF08386"/>
    </source>
</evidence>
<accession>A0ABS8ZUL9</accession>
<feature type="domain" description="AB hydrolase-1" evidence="4">
    <location>
        <begin position="10"/>
        <end position="162"/>
    </location>
</feature>
<evidence type="ECO:0000313" key="6">
    <source>
        <dbReference type="EMBL" id="MCE7010316.1"/>
    </source>
</evidence>